<evidence type="ECO:0000313" key="1">
    <source>
        <dbReference type="EMBL" id="KKP36199.1"/>
    </source>
</evidence>
<sequence>MTESNDWFLEDKALDVGTPKDIDENKLNELIKFMRENRVRPSKFFVVGKKQWLRVYGRTVSHGFHRDEFEEIVPPRLERGEILDSFAKLEFIINEIIQAVILKNDLTISGLLLESLISKIDLNQKIRILRDEWKIISDDTYQMLMKLKNIRNILAHSWEFDNATYGKNNTLETNFGQFQQDLKEVWKRLIITYENVQPQNELMDKVLEDMKQVIKK</sequence>
<accession>A0A0F9YXJ6</accession>
<dbReference type="Proteomes" id="UP000034349">
    <property type="component" value="Unassembled WGS sequence"/>
</dbReference>
<dbReference type="EMBL" id="LBOK01000025">
    <property type="protein sequence ID" value="KKP36199.1"/>
    <property type="molecule type" value="Genomic_DNA"/>
</dbReference>
<name>A0A0F9YXJ6_9BACT</name>
<gene>
    <name evidence="1" type="ORF">UR23_C0025G0006</name>
</gene>
<reference evidence="1 2" key="1">
    <citation type="journal article" date="2015" name="Nature">
        <title>rRNA introns, odd ribosomes, and small enigmatic genomes across a large radiation of phyla.</title>
        <authorList>
            <person name="Brown C.T."/>
            <person name="Hug L.A."/>
            <person name="Thomas B.C."/>
            <person name="Sharon I."/>
            <person name="Castelle C.J."/>
            <person name="Singh A."/>
            <person name="Wilkins M.J."/>
            <person name="Williams K.H."/>
            <person name="Banfield J.F."/>
        </authorList>
    </citation>
    <scope>NUCLEOTIDE SEQUENCE [LARGE SCALE GENOMIC DNA]</scope>
</reference>
<evidence type="ECO:0000313" key="2">
    <source>
        <dbReference type="Proteomes" id="UP000034349"/>
    </source>
</evidence>
<dbReference type="InterPro" id="IPR038026">
    <property type="entry name" value="MtlR-like_sf"/>
</dbReference>
<dbReference type="SUPFAM" id="SSF158668">
    <property type="entry name" value="MtlR-like"/>
    <property type="match status" value="1"/>
</dbReference>
<organism evidence="1 2">
    <name type="scientific">Candidatus Roizmanbacteria bacterium GW2011_GWA2_32_13</name>
    <dbReference type="NCBI Taxonomy" id="1618475"/>
    <lineage>
        <taxon>Bacteria</taxon>
        <taxon>Candidatus Roizmaniibacteriota</taxon>
    </lineage>
</organism>
<dbReference type="AlphaFoldDB" id="A0A0F9YXJ6"/>
<comment type="caution">
    <text evidence="1">The sequence shown here is derived from an EMBL/GenBank/DDBJ whole genome shotgun (WGS) entry which is preliminary data.</text>
</comment>
<protein>
    <submittedName>
        <fullName evidence="1">Uncharacterized protein</fullName>
    </submittedName>
</protein>
<proteinExistence type="predicted"/>